<sequence length="369" mass="42568">MNAISIFLLLAVLIPVFISLMFIPYWTRKTESFGVTIPEEVYYQPELKEMRKKYTLFTGILSIFIIILFLLAGVYFGSNENTFSIFISVLITIYLIGSFLVYLKFHQAMKKLKDKEKWSGEKSQQIFVNTQFRKQKLTYSNLWFIFSFIIAFATIIITFQSYQQIPEQIPMQYNFEGEVTNWAEKSYRTVLIMPIMQLYLTLLFLFINSMIGRAKQQINAENPEESMRKNVIFRRRWSLYIIMTGTALTLMFSFIQLSFIYPVNQQLLTIVPLVFSLAVTAGAIALTITTGQGGSRVKTGTGGDGNVIDRDDDRYWKLGQFYVNKNDPALFLEKRFGIGWTINFARPLAWIIFLVIILLAVGIPLLLGA</sequence>
<dbReference type="InterPro" id="IPR043831">
    <property type="entry name" value="DUF5808"/>
</dbReference>
<dbReference type="OrthoDB" id="157646at2"/>
<dbReference type="PANTHER" id="PTHR37810:SF9">
    <property type="entry name" value="MEMBRANE PROTEIN"/>
    <property type="match status" value="1"/>
</dbReference>
<feature type="domain" description="DUF1648" evidence="2">
    <location>
        <begin position="149"/>
        <end position="198"/>
    </location>
</feature>
<feature type="domain" description="DUF5808" evidence="3">
    <location>
        <begin position="325"/>
        <end position="350"/>
    </location>
</feature>
<feature type="transmembrane region" description="Helical" evidence="1">
    <location>
        <begin position="54"/>
        <end position="77"/>
    </location>
</feature>
<keyword evidence="1" id="KW-0812">Transmembrane</keyword>
<dbReference type="EMBL" id="NPMS01000008">
    <property type="protein sequence ID" value="OZU87754.1"/>
    <property type="molecule type" value="Genomic_DNA"/>
</dbReference>
<organism evidence="4 5">
    <name type="scientific">Virgibacillus indicus</name>
    <dbReference type="NCBI Taxonomy" id="2024554"/>
    <lineage>
        <taxon>Bacteria</taxon>
        <taxon>Bacillati</taxon>
        <taxon>Bacillota</taxon>
        <taxon>Bacilli</taxon>
        <taxon>Bacillales</taxon>
        <taxon>Bacillaceae</taxon>
        <taxon>Virgibacillus</taxon>
    </lineage>
</organism>
<dbReference type="GO" id="GO:0009636">
    <property type="term" value="P:response to toxic substance"/>
    <property type="evidence" value="ECO:0007669"/>
    <property type="project" value="TreeGrafter"/>
</dbReference>
<reference evidence="4 5" key="1">
    <citation type="submission" date="2017-08" db="EMBL/GenBank/DDBJ databases">
        <title>Virgibacillus indicus sp. nov. and Virgibacillus profoundi sp. nov, two moderately halophilic bacteria isolated from marine sediment by using the Microfluidic Streak Plate.</title>
        <authorList>
            <person name="Xu B."/>
            <person name="Hu B."/>
            <person name="Wang J."/>
            <person name="Zhu Y."/>
            <person name="Huang L."/>
            <person name="Du W."/>
            <person name="Huang Y."/>
        </authorList>
    </citation>
    <scope>NUCLEOTIDE SEQUENCE [LARGE SCALE GENOMIC DNA]</scope>
    <source>
        <strain evidence="4 5">IO3-P2-C2</strain>
    </source>
</reference>
<evidence type="ECO:0000313" key="5">
    <source>
        <dbReference type="Proteomes" id="UP000216498"/>
    </source>
</evidence>
<feature type="transmembrane region" description="Helical" evidence="1">
    <location>
        <begin position="267"/>
        <end position="288"/>
    </location>
</feature>
<evidence type="ECO:0000313" key="4">
    <source>
        <dbReference type="EMBL" id="OZU87754.1"/>
    </source>
</evidence>
<keyword evidence="1" id="KW-0472">Membrane</keyword>
<evidence type="ECO:0000259" key="3">
    <source>
        <dbReference type="Pfam" id="PF19124"/>
    </source>
</evidence>
<dbReference type="Pfam" id="PF19124">
    <property type="entry name" value="DUF5808"/>
    <property type="match status" value="1"/>
</dbReference>
<feature type="transmembrane region" description="Helical" evidence="1">
    <location>
        <begin position="348"/>
        <end position="367"/>
    </location>
</feature>
<feature type="transmembrane region" description="Helical" evidence="1">
    <location>
        <begin position="142"/>
        <end position="162"/>
    </location>
</feature>
<dbReference type="PANTHER" id="PTHR37810">
    <property type="entry name" value="IMMUNITY PROTEIN SDPI"/>
    <property type="match status" value="1"/>
</dbReference>
<dbReference type="AlphaFoldDB" id="A0A265N8G9"/>
<dbReference type="Proteomes" id="UP000216498">
    <property type="component" value="Unassembled WGS sequence"/>
</dbReference>
<dbReference type="InterPro" id="IPR012867">
    <property type="entry name" value="DUF1648"/>
</dbReference>
<proteinExistence type="predicted"/>
<dbReference type="RefSeq" id="WP_094886782.1">
    <property type="nucleotide sequence ID" value="NZ_NPMS01000008.1"/>
</dbReference>
<comment type="caution">
    <text evidence="4">The sequence shown here is derived from an EMBL/GenBank/DDBJ whole genome shotgun (WGS) entry which is preliminary data.</text>
</comment>
<dbReference type="Pfam" id="PF07853">
    <property type="entry name" value="DUF1648"/>
    <property type="match status" value="1"/>
</dbReference>
<keyword evidence="5" id="KW-1185">Reference proteome</keyword>
<feature type="transmembrane region" description="Helical" evidence="1">
    <location>
        <begin position="6"/>
        <end position="26"/>
    </location>
</feature>
<accession>A0A265N8G9</accession>
<feature type="transmembrane region" description="Helical" evidence="1">
    <location>
        <begin position="83"/>
        <end position="103"/>
    </location>
</feature>
<gene>
    <name evidence="4" type="ORF">CIL03_15420</name>
</gene>
<evidence type="ECO:0000256" key="1">
    <source>
        <dbReference type="SAM" id="Phobius"/>
    </source>
</evidence>
<protein>
    <recommendedName>
        <fullName evidence="6">DUF1648 domain-containing protein</fullName>
    </recommendedName>
</protein>
<feature type="transmembrane region" description="Helical" evidence="1">
    <location>
        <begin position="187"/>
        <end position="207"/>
    </location>
</feature>
<dbReference type="InterPro" id="IPR014574">
    <property type="entry name" value="UCP032908"/>
</dbReference>
<dbReference type="PIRSF" id="PIRSF032908">
    <property type="entry name" value="UCP032908"/>
    <property type="match status" value="1"/>
</dbReference>
<keyword evidence="1" id="KW-1133">Transmembrane helix</keyword>
<evidence type="ECO:0000259" key="2">
    <source>
        <dbReference type="Pfam" id="PF07853"/>
    </source>
</evidence>
<feature type="transmembrane region" description="Helical" evidence="1">
    <location>
        <begin position="237"/>
        <end position="261"/>
    </location>
</feature>
<name>A0A265N8G9_9BACI</name>
<evidence type="ECO:0008006" key="6">
    <source>
        <dbReference type="Google" id="ProtNLM"/>
    </source>
</evidence>